<dbReference type="InterPro" id="IPR003439">
    <property type="entry name" value="ABC_transporter-like_ATP-bd"/>
</dbReference>
<dbReference type="CDD" id="cd03214">
    <property type="entry name" value="ABC_Iron-Siderophores_B12_Hemin"/>
    <property type="match status" value="1"/>
</dbReference>
<evidence type="ECO:0000256" key="1">
    <source>
        <dbReference type="ARBA" id="ARBA00004202"/>
    </source>
</evidence>
<evidence type="ECO:0000256" key="5">
    <source>
        <dbReference type="ARBA" id="ARBA00022741"/>
    </source>
</evidence>
<dbReference type="PANTHER" id="PTHR42771:SF3">
    <property type="entry name" value="PETROBACTIN IMPORT ATP-BINDING PROTEIN YCLP"/>
    <property type="match status" value="1"/>
</dbReference>
<name>A0ABT2KAT2_9RHOB</name>
<evidence type="ECO:0000259" key="10">
    <source>
        <dbReference type="PROSITE" id="PS50893"/>
    </source>
</evidence>
<evidence type="ECO:0000256" key="3">
    <source>
        <dbReference type="ARBA" id="ARBA00022475"/>
    </source>
</evidence>
<evidence type="ECO:0000256" key="4">
    <source>
        <dbReference type="ARBA" id="ARBA00022496"/>
    </source>
</evidence>
<evidence type="ECO:0000256" key="6">
    <source>
        <dbReference type="ARBA" id="ARBA00022840"/>
    </source>
</evidence>
<evidence type="ECO:0000313" key="11">
    <source>
        <dbReference type="EMBL" id="MCT4333089.1"/>
    </source>
</evidence>
<dbReference type="Pfam" id="PF00005">
    <property type="entry name" value="ABC_tran"/>
    <property type="match status" value="1"/>
</dbReference>
<protein>
    <submittedName>
        <fullName evidence="11">ATP-binding cassette domain-containing protein</fullName>
    </submittedName>
</protein>
<dbReference type="EMBL" id="JANAVZ010000004">
    <property type="protein sequence ID" value="MCT4333089.1"/>
    <property type="molecule type" value="Genomic_DNA"/>
</dbReference>
<keyword evidence="7" id="KW-0408">Iron</keyword>
<comment type="caution">
    <text evidence="11">The sequence shown here is derived from an EMBL/GenBank/DDBJ whole genome shotgun (WGS) entry which is preliminary data.</text>
</comment>
<dbReference type="Proteomes" id="UP001320702">
    <property type="component" value="Unassembled WGS sequence"/>
</dbReference>
<dbReference type="Gene3D" id="3.40.50.300">
    <property type="entry name" value="P-loop containing nucleotide triphosphate hydrolases"/>
    <property type="match status" value="1"/>
</dbReference>
<evidence type="ECO:0000256" key="8">
    <source>
        <dbReference type="ARBA" id="ARBA00023065"/>
    </source>
</evidence>
<dbReference type="InterPro" id="IPR051535">
    <property type="entry name" value="Siderophore_ABC-ATPase"/>
</dbReference>
<keyword evidence="2" id="KW-0813">Transport</keyword>
<evidence type="ECO:0000256" key="7">
    <source>
        <dbReference type="ARBA" id="ARBA00023004"/>
    </source>
</evidence>
<keyword evidence="8" id="KW-0406">Ion transport</keyword>
<keyword evidence="5" id="KW-0547">Nucleotide-binding</keyword>
<keyword evidence="3" id="KW-1003">Cell membrane</keyword>
<proteinExistence type="predicted"/>
<accession>A0ABT2KAT2</accession>
<keyword evidence="12" id="KW-1185">Reference proteome</keyword>
<keyword evidence="4" id="KW-0410">Iron transport</keyword>
<reference evidence="11 12" key="1">
    <citation type="submission" date="2022-04" db="EMBL/GenBank/DDBJ databases">
        <title>Paracoccus sp. YLB-12 draft genome sequence.</title>
        <authorList>
            <person name="Yu L."/>
        </authorList>
    </citation>
    <scope>NUCLEOTIDE SEQUENCE [LARGE SCALE GENOMIC DNA]</scope>
    <source>
        <strain evidence="11 12">YLB-12</strain>
    </source>
</reference>
<keyword evidence="6 11" id="KW-0067">ATP-binding</keyword>
<sequence length="253" mass="27562">MIHLEDLCIERDGRSVLRGLQARIPRTGLTALIGPNGAGKSTLLHAMAGLLPPAQGRVMVGDTDIAAARPQHRAHLAALLTQSPMIVPRLTVSDLVGFGRWPHHRGRPDPHDRDLVQAALTEFDLQELAGRSIDSLSGGQRQRAYVAMAYAQATPWMLLDEPLSALDPRYARDIMDRLWSLSRPGPDARGVVIVLHDLGMAARYADWVLSLRDGLLVSSGPRAEVMTSRDLSDLFDTSLAVEECRGHPVVVAV</sequence>
<evidence type="ECO:0000256" key="2">
    <source>
        <dbReference type="ARBA" id="ARBA00022448"/>
    </source>
</evidence>
<organism evidence="11 12">
    <name type="scientific">Paracoccus maritimus</name>
    <dbReference type="NCBI Taxonomy" id="2933292"/>
    <lineage>
        <taxon>Bacteria</taxon>
        <taxon>Pseudomonadati</taxon>
        <taxon>Pseudomonadota</taxon>
        <taxon>Alphaproteobacteria</taxon>
        <taxon>Rhodobacterales</taxon>
        <taxon>Paracoccaceae</taxon>
        <taxon>Paracoccus</taxon>
    </lineage>
</organism>
<dbReference type="GO" id="GO:0005524">
    <property type="term" value="F:ATP binding"/>
    <property type="evidence" value="ECO:0007669"/>
    <property type="project" value="UniProtKB-KW"/>
</dbReference>
<keyword evidence="9" id="KW-0472">Membrane</keyword>
<dbReference type="InterPro" id="IPR003593">
    <property type="entry name" value="AAA+_ATPase"/>
</dbReference>
<comment type="subcellular location">
    <subcellularLocation>
        <location evidence="1">Cell membrane</location>
        <topology evidence="1">Peripheral membrane protein</topology>
    </subcellularLocation>
</comment>
<dbReference type="SUPFAM" id="SSF52540">
    <property type="entry name" value="P-loop containing nucleoside triphosphate hydrolases"/>
    <property type="match status" value="1"/>
</dbReference>
<evidence type="ECO:0000256" key="9">
    <source>
        <dbReference type="ARBA" id="ARBA00023136"/>
    </source>
</evidence>
<dbReference type="PROSITE" id="PS50893">
    <property type="entry name" value="ABC_TRANSPORTER_2"/>
    <property type="match status" value="1"/>
</dbReference>
<dbReference type="RefSeq" id="WP_260276971.1">
    <property type="nucleotide sequence ID" value="NZ_JANAVZ010000004.1"/>
</dbReference>
<gene>
    <name evidence="11" type="ORF">MU516_09420</name>
</gene>
<dbReference type="PANTHER" id="PTHR42771">
    <property type="entry name" value="IRON(3+)-HYDROXAMATE IMPORT ATP-BINDING PROTEIN FHUC"/>
    <property type="match status" value="1"/>
</dbReference>
<feature type="domain" description="ABC transporter" evidence="10">
    <location>
        <begin position="2"/>
        <end position="238"/>
    </location>
</feature>
<evidence type="ECO:0000313" key="12">
    <source>
        <dbReference type="Proteomes" id="UP001320702"/>
    </source>
</evidence>
<dbReference type="InterPro" id="IPR027417">
    <property type="entry name" value="P-loop_NTPase"/>
</dbReference>
<dbReference type="SMART" id="SM00382">
    <property type="entry name" value="AAA"/>
    <property type="match status" value="1"/>
</dbReference>